<reference evidence="2 3" key="1">
    <citation type="submission" date="2019-05" db="EMBL/GenBank/DDBJ databases">
        <authorList>
            <person name="Qu J.-H."/>
        </authorList>
    </citation>
    <scope>NUCLEOTIDE SEQUENCE [LARGE SCALE GENOMIC DNA]</scope>
    <source>
        <strain evidence="2 3">Z12</strain>
    </source>
</reference>
<dbReference type="Proteomes" id="UP000309788">
    <property type="component" value="Unassembled WGS sequence"/>
</dbReference>
<dbReference type="EMBL" id="VCEI01000011">
    <property type="protein sequence ID" value="TLU96561.1"/>
    <property type="molecule type" value="Genomic_DNA"/>
</dbReference>
<protein>
    <submittedName>
        <fullName evidence="2">Helix-turn-helix domain-containing protein</fullName>
    </submittedName>
</protein>
<dbReference type="AlphaFoldDB" id="A0A5R9KK16"/>
<dbReference type="Pfam" id="PF12728">
    <property type="entry name" value="HTH_17"/>
    <property type="match status" value="1"/>
</dbReference>
<comment type="caution">
    <text evidence="2">The sequence shown here is derived from an EMBL/GenBank/DDBJ whole genome shotgun (WGS) entry which is preliminary data.</text>
</comment>
<dbReference type="InterPro" id="IPR009061">
    <property type="entry name" value="DNA-bd_dom_put_sf"/>
</dbReference>
<dbReference type="SUPFAM" id="SSF46955">
    <property type="entry name" value="Putative DNA-binding domain"/>
    <property type="match status" value="1"/>
</dbReference>
<name>A0A5R9KK16_9BACT</name>
<organism evidence="2 3">
    <name type="scientific">Dyadobacter sediminis</name>
    <dbReference type="NCBI Taxonomy" id="1493691"/>
    <lineage>
        <taxon>Bacteria</taxon>
        <taxon>Pseudomonadati</taxon>
        <taxon>Bacteroidota</taxon>
        <taxon>Cytophagia</taxon>
        <taxon>Cytophagales</taxon>
        <taxon>Spirosomataceae</taxon>
        <taxon>Dyadobacter</taxon>
    </lineage>
</organism>
<dbReference type="RefSeq" id="WP_138280254.1">
    <property type="nucleotide sequence ID" value="NZ_BMGE01000001.1"/>
</dbReference>
<dbReference type="OrthoDB" id="1261736at2"/>
<sequence>MSVQLYSHAKGDLEKAVEIILQKANSLLLVKEKKTPEEIDELIPQAEAAKVLQISVATIIEWRKRKGLPHYNFNGRYLYSKAELLDYGRKQGQKKA</sequence>
<evidence type="ECO:0000313" key="3">
    <source>
        <dbReference type="Proteomes" id="UP000309788"/>
    </source>
</evidence>
<evidence type="ECO:0000259" key="1">
    <source>
        <dbReference type="Pfam" id="PF12728"/>
    </source>
</evidence>
<evidence type="ECO:0000313" key="2">
    <source>
        <dbReference type="EMBL" id="TLU96561.1"/>
    </source>
</evidence>
<accession>A0A5R9KK16</accession>
<proteinExistence type="predicted"/>
<gene>
    <name evidence="2" type="ORF">FEM55_05370</name>
</gene>
<keyword evidence="3" id="KW-1185">Reference proteome</keyword>
<feature type="domain" description="Helix-turn-helix" evidence="1">
    <location>
        <begin position="46"/>
        <end position="87"/>
    </location>
</feature>
<dbReference type="InterPro" id="IPR041657">
    <property type="entry name" value="HTH_17"/>
</dbReference>